<evidence type="ECO:0000256" key="2">
    <source>
        <dbReference type="ARBA" id="ARBA00010663"/>
    </source>
</evidence>
<evidence type="ECO:0000256" key="6">
    <source>
        <dbReference type="ARBA" id="ARBA00023136"/>
    </source>
</evidence>
<keyword evidence="3 9" id="KW-0812">Transmembrane</keyword>
<dbReference type="EMBL" id="KB201262">
    <property type="protein sequence ID" value="ESO98278.1"/>
    <property type="molecule type" value="Genomic_DNA"/>
</dbReference>
<feature type="transmembrane region" description="Helical" evidence="10">
    <location>
        <begin position="256"/>
        <end position="281"/>
    </location>
</feature>
<feature type="transmembrane region" description="Helical" evidence="10">
    <location>
        <begin position="6"/>
        <end position="24"/>
    </location>
</feature>
<evidence type="ECO:0000313" key="13">
    <source>
        <dbReference type="Proteomes" id="UP000030746"/>
    </source>
</evidence>
<dbReference type="HOGENOM" id="CLU_009579_6_1_1"/>
<dbReference type="PRINTS" id="PR00237">
    <property type="entry name" value="GPCRRHODOPSN"/>
</dbReference>
<feature type="non-terminal residue" evidence="12">
    <location>
        <position position="1"/>
    </location>
</feature>
<gene>
    <name evidence="12" type="ORF">LOTGIDRAFT_95081</name>
</gene>
<dbReference type="GeneID" id="20253034"/>
<dbReference type="PRINTS" id="PR01012">
    <property type="entry name" value="NRPEPTIDEYR"/>
</dbReference>
<dbReference type="SUPFAM" id="SSF81321">
    <property type="entry name" value="Family A G protein-coupled receptor-like"/>
    <property type="match status" value="1"/>
</dbReference>
<keyword evidence="13" id="KW-1185">Reference proteome</keyword>
<evidence type="ECO:0000256" key="4">
    <source>
        <dbReference type="ARBA" id="ARBA00022989"/>
    </source>
</evidence>
<dbReference type="InterPro" id="IPR000611">
    <property type="entry name" value="NPY_rcpt"/>
</dbReference>
<comment type="subcellular location">
    <subcellularLocation>
        <location evidence="1">Membrane</location>
        <topology evidence="1">Multi-pass membrane protein</topology>
    </subcellularLocation>
</comment>
<evidence type="ECO:0000256" key="9">
    <source>
        <dbReference type="RuleBase" id="RU000688"/>
    </source>
</evidence>
<keyword evidence="4 10" id="KW-1133">Transmembrane helix</keyword>
<evidence type="ECO:0000256" key="8">
    <source>
        <dbReference type="ARBA" id="ARBA00023224"/>
    </source>
</evidence>
<dbReference type="InterPro" id="IPR000276">
    <property type="entry name" value="GPCR_Rhodpsn"/>
</dbReference>
<evidence type="ECO:0000256" key="3">
    <source>
        <dbReference type="ARBA" id="ARBA00022692"/>
    </source>
</evidence>
<feature type="transmembrane region" description="Helical" evidence="10">
    <location>
        <begin position="36"/>
        <end position="56"/>
    </location>
</feature>
<feature type="domain" description="G-protein coupled receptors family 1 profile" evidence="11">
    <location>
        <begin position="15"/>
        <end position="278"/>
    </location>
</feature>
<feature type="transmembrane region" description="Helical" evidence="10">
    <location>
        <begin position="165"/>
        <end position="186"/>
    </location>
</feature>
<reference evidence="12 13" key="1">
    <citation type="journal article" date="2013" name="Nature">
        <title>Insights into bilaterian evolution from three spiralian genomes.</title>
        <authorList>
            <person name="Simakov O."/>
            <person name="Marletaz F."/>
            <person name="Cho S.J."/>
            <person name="Edsinger-Gonzales E."/>
            <person name="Havlak P."/>
            <person name="Hellsten U."/>
            <person name="Kuo D.H."/>
            <person name="Larsson T."/>
            <person name="Lv J."/>
            <person name="Arendt D."/>
            <person name="Savage R."/>
            <person name="Osoegawa K."/>
            <person name="de Jong P."/>
            <person name="Grimwood J."/>
            <person name="Chapman J.A."/>
            <person name="Shapiro H."/>
            <person name="Aerts A."/>
            <person name="Otillar R.P."/>
            <person name="Terry A.Y."/>
            <person name="Boore J.L."/>
            <person name="Grigoriev I.V."/>
            <person name="Lindberg D.R."/>
            <person name="Seaver E.C."/>
            <person name="Weisblat D.A."/>
            <person name="Putnam N.H."/>
            <person name="Rokhsar D.S."/>
        </authorList>
    </citation>
    <scope>NUCLEOTIDE SEQUENCE [LARGE SCALE GENOMIC DNA]</scope>
</reference>
<dbReference type="PROSITE" id="PS00237">
    <property type="entry name" value="G_PROTEIN_RECEP_F1_1"/>
    <property type="match status" value="1"/>
</dbReference>
<organism evidence="12 13">
    <name type="scientific">Lottia gigantea</name>
    <name type="common">Giant owl limpet</name>
    <dbReference type="NCBI Taxonomy" id="225164"/>
    <lineage>
        <taxon>Eukaryota</taxon>
        <taxon>Metazoa</taxon>
        <taxon>Spiralia</taxon>
        <taxon>Lophotrochozoa</taxon>
        <taxon>Mollusca</taxon>
        <taxon>Gastropoda</taxon>
        <taxon>Patellogastropoda</taxon>
        <taxon>Lottioidea</taxon>
        <taxon>Lottiidae</taxon>
        <taxon>Lottia</taxon>
    </lineage>
</organism>
<keyword evidence="8 9" id="KW-0807">Transducer</keyword>
<dbReference type="GO" id="GO:0004983">
    <property type="term" value="F:neuropeptide Y receptor activity"/>
    <property type="evidence" value="ECO:0007669"/>
    <property type="project" value="InterPro"/>
</dbReference>
<dbReference type="RefSeq" id="XP_009050883.1">
    <property type="nucleotide sequence ID" value="XM_009052635.1"/>
</dbReference>
<evidence type="ECO:0000259" key="11">
    <source>
        <dbReference type="PROSITE" id="PS50262"/>
    </source>
</evidence>
<dbReference type="KEGG" id="lgi:LOTGIDRAFT_95081"/>
<evidence type="ECO:0000256" key="10">
    <source>
        <dbReference type="SAM" id="Phobius"/>
    </source>
</evidence>
<dbReference type="PROSITE" id="PS50262">
    <property type="entry name" value="G_PROTEIN_RECEP_F1_2"/>
    <property type="match status" value="1"/>
</dbReference>
<dbReference type="CTD" id="20253034"/>
<dbReference type="GO" id="GO:0016020">
    <property type="term" value="C:membrane"/>
    <property type="evidence" value="ECO:0007669"/>
    <property type="project" value="UniProtKB-SubCell"/>
</dbReference>
<protein>
    <recommendedName>
        <fullName evidence="11">G-protein coupled receptors family 1 profile domain-containing protein</fullName>
    </recommendedName>
</protein>
<evidence type="ECO:0000256" key="7">
    <source>
        <dbReference type="ARBA" id="ARBA00023170"/>
    </source>
</evidence>
<proteinExistence type="inferred from homology"/>
<evidence type="ECO:0000256" key="1">
    <source>
        <dbReference type="ARBA" id="ARBA00004141"/>
    </source>
</evidence>
<dbReference type="InterPro" id="IPR017452">
    <property type="entry name" value="GPCR_Rhodpsn_7TM"/>
</dbReference>
<sequence length="291" mass="33411">LILCFCVVILAGLTGNIIVCVVICRSRALKSTRNWYLFNLAISDISACVLCVPFMLVRLTLKNWQLGLFMCKLVPTLQTTYVFVSTFTILCIAIDRHQAIVCSSSRNNQKRRTKYILPAIWIISISFALPLFFAHEMEDAYGITGYVLYSICREKWTSKESLWCYTISVLVIQYLTPAVAILTLHLKICRFLQTRVHTAQESQREIQRVRRHVIRHQKNMILLTTIAVAFALTWLPMSLVNLLADIDYHLFTQLNFPLIHAVCLLTAFLSVCINPVVYGWFNTNIRQDLGK</sequence>
<evidence type="ECO:0000256" key="5">
    <source>
        <dbReference type="ARBA" id="ARBA00023040"/>
    </source>
</evidence>
<feature type="transmembrane region" description="Helical" evidence="10">
    <location>
        <begin position="115"/>
        <end position="133"/>
    </location>
</feature>
<comment type="similarity">
    <text evidence="2 9">Belongs to the G-protein coupled receptor 1 family.</text>
</comment>
<feature type="transmembrane region" description="Helical" evidence="10">
    <location>
        <begin position="76"/>
        <end position="94"/>
    </location>
</feature>
<dbReference type="Pfam" id="PF00001">
    <property type="entry name" value="7tm_1"/>
    <property type="match status" value="1"/>
</dbReference>
<accession>V4A339</accession>
<name>V4A339_LOTGI</name>
<dbReference type="AlphaFoldDB" id="V4A339"/>
<dbReference type="Gene3D" id="1.20.1070.10">
    <property type="entry name" value="Rhodopsin 7-helix transmembrane proteins"/>
    <property type="match status" value="1"/>
</dbReference>
<evidence type="ECO:0000313" key="12">
    <source>
        <dbReference type="EMBL" id="ESO98278.1"/>
    </source>
</evidence>
<dbReference type="Proteomes" id="UP000030746">
    <property type="component" value="Unassembled WGS sequence"/>
</dbReference>
<dbReference type="OrthoDB" id="9046662at2759"/>
<keyword evidence="6 10" id="KW-0472">Membrane</keyword>
<keyword evidence="7 9" id="KW-0675">Receptor</keyword>
<keyword evidence="5 9" id="KW-0297">G-protein coupled receptor</keyword>
<dbReference type="OMA" id="KYVFLMM"/>
<feature type="transmembrane region" description="Helical" evidence="10">
    <location>
        <begin position="220"/>
        <end position="244"/>
    </location>
</feature>
<dbReference type="PANTHER" id="PTHR24235:SF12">
    <property type="entry name" value="G-PROTEIN COUPLED RECEPTORS FAMILY 1 PROFILE DOMAIN-CONTAINING PROTEIN"/>
    <property type="match status" value="1"/>
</dbReference>
<dbReference type="PANTHER" id="PTHR24235">
    <property type="entry name" value="NEUROPEPTIDE Y RECEPTOR"/>
    <property type="match status" value="1"/>
</dbReference>
<feature type="non-terminal residue" evidence="12">
    <location>
        <position position="291"/>
    </location>
</feature>